<feature type="compositionally biased region" description="Basic and acidic residues" evidence="10">
    <location>
        <begin position="1"/>
        <end position="14"/>
    </location>
</feature>
<feature type="region of interest" description="Disordered" evidence="10">
    <location>
        <begin position="1"/>
        <end position="78"/>
    </location>
</feature>
<evidence type="ECO:0000313" key="11">
    <source>
        <dbReference type="EMBL" id="MBU3060884.1"/>
    </source>
</evidence>
<protein>
    <recommendedName>
        <fullName evidence="9">Protein translocase subunit SecE</fullName>
    </recommendedName>
</protein>
<evidence type="ECO:0000256" key="5">
    <source>
        <dbReference type="ARBA" id="ARBA00022927"/>
    </source>
</evidence>
<evidence type="ECO:0000313" key="12">
    <source>
        <dbReference type="Proteomes" id="UP000733379"/>
    </source>
</evidence>
<comment type="subcellular location">
    <subcellularLocation>
        <location evidence="9">Cell membrane</location>
        <topology evidence="9">Single-pass membrane protein</topology>
    </subcellularLocation>
    <subcellularLocation>
        <location evidence="1">Membrane</location>
    </subcellularLocation>
</comment>
<dbReference type="PANTHER" id="PTHR33910:SF1">
    <property type="entry name" value="PROTEIN TRANSLOCASE SUBUNIT SECE"/>
    <property type="match status" value="1"/>
</dbReference>
<dbReference type="Pfam" id="PF00584">
    <property type="entry name" value="SecE"/>
    <property type="match status" value="1"/>
</dbReference>
<feature type="transmembrane region" description="Helical" evidence="9">
    <location>
        <begin position="106"/>
        <end position="132"/>
    </location>
</feature>
<evidence type="ECO:0000256" key="3">
    <source>
        <dbReference type="ARBA" id="ARBA00022475"/>
    </source>
</evidence>
<sequence length="140" mass="15608">MRECQRRSVERIDVSDDDDTAAVSRPSGKRSSRRARTASSDHENGSVATIERDRSRDAAASRKSAKPSGKKNAAKGKGNPLKRLVKFLKEVIQELRKVIWPNRKQMVTYTTVVLVFVIFTVAFIAGLDLAFIKGVSWLFG</sequence>
<evidence type="ECO:0000256" key="9">
    <source>
        <dbReference type="HAMAP-Rule" id="MF_00422"/>
    </source>
</evidence>
<proteinExistence type="inferred from homology"/>
<evidence type="ECO:0000256" key="1">
    <source>
        <dbReference type="ARBA" id="ARBA00004370"/>
    </source>
</evidence>
<dbReference type="NCBIfam" id="TIGR00964">
    <property type="entry name" value="secE_bact"/>
    <property type="match status" value="1"/>
</dbReference>
<dbReference type="InterPro" id="IPR001901">
    <property type="entry name" value="Translocase_SecE/Sec61-g"/>
</dbReference>
<dbReference type="HAMAP" id="MF_00422">
    <property type="entry name" value="SecE"/>
    <property type="match status" value="1"/>
</dbReference>
<accession>A0ABS6AV28</accession>
<dbReference type="Proteomes" id="UP000733379">
    <property type="component" value="Unassembled WGS sequence"/>
</dbReference>
<keyword evidence="5 9" id="KW-0653">Protein transport</keyword>
<keyword evidence="4 9" id="KW-0812">Transmembrane</keyword>
<dbReference type="InterPro" id="IPR038379">
    <property type="entry name" value="SecE_sf"/>
</dbReference>
<comment type="subunit">
    <text evidence="9">Component of the Sec protein translocase complex. Heterotrimer consisting of SecY, SecE and SecG subunits. The heterotrimers can form oligomers, although 1 heterotrimer is thought to be able to translocate proteins. Interacts with the ribosome. Interacts with SecDF, and other proteins may be involved. Interacts with SecA.</text>
</comment>
<comment type="caution">
    <text evidence="11">The sequence shown here is derived from an EMBL/GenBank/DDBJ whole genome shotgun (WGS) entry which is preliminary data.</text>
</comment>
<evidence type="ECO:0000256" key="2">
    <source>
        <dbReference type="ARBA" id="ARBA00022448"/>
    </source>
</evidence>
<keyword evidence="7 9" id="KW-0811">Translocation</keyword>
<feature type="compositionally biased region" description="Basic residues" evidence="10">
    <location>
        <begin position="63"/>
        <end position="74"/>
    </location>
</feature>
<keyword evidence="2 9" id="KW-0813">Transport</keyword>
<dbReference type="InterPro" id="IPR005807">
    <property type="entry name" value="SecE_bac"/>
</dbReference>
<comment type="function">
    <text evidence="9">Essential subunit of the Sec protein translocation channel SecYEG. Clamps together the 2 halves of SecY. May contact the channel plug during translocation.</text>
</comment>
<feature type="compositionally biased region" description="Basic residues" evidence="10">
    <location>
        <begin position="27"/>
        <end position="36"/>
    </location>
</feature>
<keyword evidence="8 9" id="KW-0472">Membrane</keyword>
<dbReference type="EMBL" id="JAHKNI010000001">
    <property type="protein sequence ID" value="MBU3060884.1"/>
    <property type="molecule type" value="Genomic_DNA"/>
</dbReference>
<evidence type="ECO:0000256" key="10">
    <source>
        <dbReference type="SAM" id="MobiDB-lite"/>
    </source>
</evidence>
<reference evidence="11 12" key="1">
    <citation type="submission" date="2021-06" db="EMBL/GenBank/DDBJ databases">
        <title>Actinomycetes sequencing.</title>
        <authorList>
            <person name="Shan Q."/>
        </authorList>
    </citation>
    <scope>NUCLEOTIDE SEQUENCE [LARGE SCALE GENOMIC DNA]</scope>
    <source>
        <strain evidence="11 12">NEAU-G5</strain>
    </source>
</reference>
<comment type="similarity">
    <text evidence="9">Belongs to the SecE/SEC61-gamma family.</text>
</comment>
<evidence type="ECO:0000256" key="4">
    <source>
        <dbReference type="ARBA" id="ARBA00022692"/>
    </source>
</evidence>
<organism evidence="11 12">
    <name type="scientific">Nocardia albiluteola</name>
    <dbReference type="NCBI Taxonomy" id="2842303"/>
    <lineage>
        <taxon>Bacteria</taxon>
        <taxon>Bacillati</taxon>
        <taxon>Actinomycetota</taxon>
        <taxon>Actinomycetes</taxon>
        <taxon>Mycobacteriales</taxon>
        <taxon>Nocardiaceae</taxon>
        <taxon>Nocardia</taxon>
    </lineage>
</organism>
<dbReference type="PROSITE" id="PS01067">
    <property type="entry name" value="SECE_SEC61G"/>
    <property type="match status" value="1"/>
</dbReference>
<dbReference type="PANTHER" id="PTHR33910">
    <property type="entry name" value="PROTEIN TRANSLOCASE SUBUNIT SECE"/>
    <property type="match status" value="1"/>
</dbReference>
<evidence type="ECO:0000256" key="6">
    <source>
        <dbReference type="ARBA" id="ARBA00022989"/>
    </source>
</evidence>
<keyword evidence="6 9" id="KW-1133">Transmembrane helix</keyword>
<evidence type="ECO:0000256" key="7">
    <source>
        <dbReference type="ARBA" id="ARBA00023010"/>
    </source>
</evidence>
<keyword evidence="3 9" id="KW-1003">Cell membrane</keyword>
<dbReference type="Gene3D" id="1.20.5.1030">
    <property type="entry name" value="Preprotein translocase secy subunit"/>
    <property type="match status" value="1"/>
</dbReference>
<name>A0ABS6AV28_9NOCA</name>
<gene>
    <name evidence="9 11" type="primary">secE</name>
    <name evidence="11" type="ORF">KO481_05020</name>
</gene>
<keyword evidence="12" id="KW-1185">Reference proteome</keyword>
<evidence type="ECO:0000256" key="8">
    <source>
        <dbReference type="ARBA" id="ARBA00023136"/>
    </source>
</evidence>
<feature type="compositionally biased region" description="Basic and acidic residues" evidence="10">
    <location>
        <begin position="39"/>
        <end position="60"/>
    </location>
</feature>